<keyword evidence="3" id="KW-1185">Reference proteome</keyword>
<evidence type="ECO:0000256" key="1">
    <source>
        <dbReference type="SAM" id="Coils"/>
    </source>
</evidence>
<sequence length="281" mass="31991">MANVHTLNELNNGAPLVSGNKLGDSPFNRYPSSRTELENQVFSLALEQSLDKKQGEFFRACMPERDCYKIGRDTSSPIGNKRVGNEVFLAQKDLSEMDSLRRELAQSRQNVELKNVDLDLKEDKLNDKKGELIRLRDELTSTRIELMDTKEELMQMRDNLSSVQKTLSEKEILLQETNTRLAVQIQKTSSESEVLGGVKGLENEIKVMHSQFDTQKNQKTGLPPMKLRLLDMDEVTKHESFLIQLSFKGLSHLNLIDKGSSDGLRISITTKCFLLPHKFFC</sequence>
<dbReference type="EMBL" id="CAJVPV010007757">
    <property type="protein sequence ID" value="CAG8622628.1"/>
    <property type="molecule type" value="Genomic_DNA"/>
</dbReference>
<comment type="caution">
    <text evidence="2">The sequence shown here is derived from an EMBL/GenBank/DDBJ whole genome shotgun (WGS) entry which is preliminary data.</text>
</comment>
<accession>A0A9N9D4L1</accession>
<dbReference type="Proteomes" id="UP000789342">
    <property type="component" value="Unassembled WGS sequence"/>
</dbReference>
<feature type="coiled-coil region" evidence="1">
    <location>
        <begin position="90"/>
        <end position="166"/>
    </location>
</feature>
<evidence type="ECO:0000313" key="3">
    <source>
        <dbReference type="Proteomes" id="UP000789342"/>
    </source>
</evidence>
<proteinExistence type="predicted"/>
<dbReference type="AlphaFoldDB" id="A0A9N9D4L1"/>
<organism evidence="2 3">
    <name type="scientific">Acaulospora morrowiae</name>
    <dbReference type="NCBI Taxonomy" id="94023"/>
    <lineage>
        <taxon>Eukaryota</taxon>
        <taxon>Fungi</taxon>
        <taxon>Fungi incertae sedis</taxon>
        <taxon>Mucoromycota</taxon>
        <taxon>Glomeromycotina</taxon>
        <taxon>Glomeromycetes</taxon>
        <taxon>Diversisporales</taxon>
        <taxon>Acaulosporaceae</taxon>
        <taxon>Acaulospora</taxon>
    </lineage>
</organism>
<evidence type="ECO:0000313" key="2">
    <source>
        <dbReference type="EMBL" id="CAG8622628.1"/>
    </source>
</evidence>
<reference evidence="2" key="1">
    <citation type="submission" date="2021-06" db="EMBL/GenBank/DDBJ databases">
        <authorList>
            <person name="Kallberg Y."/>
            <person name="Tangrot J."/>
            <person name="Rosling A."/>
        </authorList>
    </citation>
    <scope>NUCLEOTIDE SEQUENCE</scope>
    <source>
        <strain evidence="2">CL551</strain>
    </source>
</reference>
<gene>
    <name evidence="2" type="ORF">AMORRO_LOCUS8729</name>
</gene>
<name>A0A9N9D4L1_9GLOM</name>
<keyword evidence="1" id="KW-0175">Coiled coil</keyword>
<protein>
    <submittedName>
        <fullName evidence="2">73_t:CDS:1</fullName>
    </submittedName>
</protein>
<dbReference type="OrthoDB" id="2406936at2759"/>